<comment type="similarity">
    <text evidence="1">Belongs to the type-I restriction system S methylase family.</text>
</comment>
<keyword evidence="2" id="KW-0680">Restriction system</keyword>
<keyword evidence="3" id="KW-0238">DNA-binding</keyword>
<comment type="caution">
    <text evidence="5">The sequence shown here is derived from an EMBL/GenBank/DDBJ whole genome shotgun (WGS) entry which is preliminary data.</text>
</comment>
<dbReference type="Pfam" id="PF01420">
    <property type="entry name" value="Methylase_S"/>
    <property type="match status" value="1"/>
</dbReference>
<evidence type="ECO:0000256" key="2">
    <source>
        <dbReference type="ARBA" id="ARBA00022747"/>
    </source>
</evidence>
<dbReference type="GO" id="GO:0009307">
    <property type="term" value="P:DNA restriction-modification system"/>
    <property type="evidence" value="ECO:0007669"/>
    <property type="project" value="UniProtKB-KW"/>
</dbReference>
<dbReference type="Proteomes" id="UP000318437">
    <property type="component" value="Unassembled WGS sequence"/>
</dbReference>
<feature type="domain" description="Type I restriction modification DNA specificity" evidence="4">
    <location>
        <begin position="4"/>
        <end position="191"/>
    </location>
</feature>
<organism evidence="5 6">
    <name type="scientific">Bythopirellula polymerisocia</name>
    <dbReference type="NCBI Taxonomy" id="2528003"/>
    <lineage>
        <taxon>Bacteria</taxon>
        <taxon>Pseudomonadati</taxon>
        <taxon>Planctomycetota</taxon>
        <taxon>Planctomycetia</taxon>
        <taxon>Pirellulales</taxon>
        <taxon>Lacipirellulaceae</taxon>
        <taxon>Bythopirellula</taxon>
    </lineage>
</organism>
<dbReference type="Gene3D" id="1.10.287.1120">
    <property type="entry name" value="Bipartite methylase S protein"/>
    <property type="match status" value="1"/>
</dbReference>
<dbReference type="Gene3D" id="3.90.220.20">
    <property type="entry name" value="DNA methylase specificity domains"/>
    <property type="match status" value="2"/>
</dbReference>
<keyword evidence="6" id="KW-1185">Reference proteome</keyword>
<evidence type="ECO:0000313" key="6">
    <source>
        <dbReference type="Proteomes" id="UP000318437"/>
    </source>
</evidence>
<evidence type="ECO:0000256" key="3">
    <source>
        <dbReference type="ARBA" id="ARBA00023125"/>
    </source>
</evidence>
<evidence type="ECO:0000313" key="5">
    <source>
        <dbReference type="EMBL" id="TWU29645.1"/>
    </source>
</evidence>
<dbReference type="PANTHER" id="PTHR30408:SF13">
    <property type="entry name" value="TYPE I RESTRICTION ENZYME HINDI SPECIFICITY SUBUNIT"/>
    <property type="match status" value="1"/>
</dbReference>
<dbReference type="PANTHER" id="PTHR30408">
    <property type="entry name" value="TYPE-1 RESTRICTION ENZYME ECOKI SPECIFICITY PROTEIN"/>
    <property type="match status" value="1"/>
</dbReference>
<gene>
    <name evidence="5" type="ORF">Pla144_04240</name>
</gene>
<reference evidence="5 6" key="1">
    <citation type="submission" date="2019-02" db="EMBL/GenBank/DDBJ databases">
        <title>Deep-cultivation of Planctomycetes and their phenomic and genomic characterization uncovers novel biology.</title>
        <authorList>
            <person name="Wiegand S."/>
            <person name="Jogler M."/>
            <person name="Boedeker C."/>
            <person name="Pinto D."/>
            <person name="Vollmers J."/>
            <person name="Rivas-Marin E."/>
            <person name="Kohn T."/>
            <person name="Peeters S.H."/>
            <person name="Heuer A."/>
            <person name="Rast P."/>
            <person name="Oberbeckmann S."/>
            <person name="Bunk B."/>
            <person name="Jeske O."/>
            <person name="Meyerdierks A."/>
            <person name="Storesund J.E."/>
            <person name="Kallscheuer N."/>
            <person name="Luecker S."/>
            <person name="Lage O.M."/>
            <person name="Pohl T."/>
            <person name="Merkel B.J."/>
            <person name="Hornburger P."/>
            <person name="Mueller R.-W."/>
            <person name="Bruemmer F."/>
            <person name="Labrenz M."/>
            <person name="Spormann A.M."/>
            <person name="Op Den Camp H."/>
            <person name="Overmann J."/>
            <person name="Amann R."/>
            <person name="Jetten M.S.M."/>
            <person name="Mascher T."/>
            <person name="Medema M.H."/>
            <person name="Devos D.P."/>
            <person name="Kaster A.-K."/>
            <person name="Ovreas L."/>
            <person name="Rohde M."/>
            <person name="Galperin M.Y."/>
            <person name="Jogler C."/>
        </authorList>
    </citation>
    <scope>NUCLEOTIDE SEQUENCE [LARGE SCALE GENOMIC DNA]</scope>
    <source>
        <strain evidence="5 6">Pla144</strain>
    </source>
</reference>
<evidence type="ECO:0000259" key="4">
    <source>
        <dbReference type="Pfam" id="PF01420"/>
    </source>
</evidence>
<sequence length="447" mass="50080" precursor="true">MSSETFQEYKIRDLGSFRNGVNFKKDQKGVESSDSFALINVKDIFSGGRYLDFESMDSVALPDLKNIDRYLVQKGDLFFVRSSVKRDGIALVSMAQTAQTQAVHCGFVIRFRLESEIADRLFLVYLLRDAHYREELKNLSGGAAITNISQDGLGNLSVFLPPLPTQRKIASILSAYDDLIENNTRRIAILEEMAQAIYREWFVHFRFPGHEKVKLVESPLGKIPVGWEVIEISKYCDIRSSKRVFAKDYCESGVPFYRGKEIIEKQQGAIDVSNTLFISEEKFAELCSKLGAPQPGDLLLTSVGTLGVPYVVRPGERFYFKDGNLTWFRDYTGINASFLYCWLLSPAGKAELAKATIGSSQQAFTIVLLKSMQIACPPIDSAQHTPTLLDQFQDVVGPLLSSAFNLAKKNNNLRTARDLLLPKLISGQLDVEDLDIESVEPHTEMVA</sequence>
<dbReference type="OrthoDB" id="9811611at2"/>
<name>A0A5C6D0F9_9BACT</name>
<dbReference type="InterPro" id="IPR000055">
    <property type="entry name" value="Restrct_endonuc_typeI_TRD"/>
</dbReference>
<dbReference type="RefSeq" id="WP_146447640.1">
    <property type="nucleotide sequence ID" value="NZ_SJPS01000001.1"/>
</dbReference>
<dbReference type="InterPro" id="IPR052021">
    <property type="entry name" value="Type-I_RS_S_subunit"/>
</dbReference>
<dbReference type="GO" id="GO:0003677">
    <property type="term" value="F:DNA binding"/>
    <property type="evidence" value="ECO:0007669"/>
    <property type="project" value="UniProtKB-KW"/>
</dbReference>
<dbReference type="SUPFAM" id="SSF116734">
    <property type="entry name" value="DNA methylase specificity domain"/>
    <property type="match status" value="2"/>
</dbReference>
<accession>A0A5C6D0F9</accession>
<dbReference type="EMBL" id="SJPS01000001">
    <property type="protein sequence ID" value="TWU29645.1"/>
    <property type="molecule type" value="Genomic_DNA"/>
</dbReference>
<protein>
    <submittedName>
        <fullName evidence="5">EcoKI restriction-modification system protein HsdS</fullName>
    </submittedName>
</protein>
<proteinExistence type="inferred from homology"/>
<dbReference type="InterPro" id="IPR044946">
    <property type="entry name" value="Restrct_endonuc_typeI_TRD_sf"/>
</dbReference>
<evidence type="ECO:0000256" key="1">
    <source>
        <dbReference type="ARBA" id="ARBA00010923"/>
    </source>
</evidence>
<dbReference type="AlphaFoldDB" id="A0A5C6D0F9"/>
<dbReference type="CDD" id="cd17517">
    <property type="entry name" value="RMtype1_S_EcoKI_StySPI-TRD2-CR2_like"/>
    <property type="match status" value="1"/>
</dbReference>